<feature type="compositionally biased region" description="Low complexity" evidence="1">
    <location>
        <begin position="19"/>
        <end position="30"/>
    </location>
</feature>
<dbReference type="InterPro" id="IPR023476">
    <property type="entry name" value="Pep_tRNA_hydro_II_dom_sf"/>
</dbReference>
<sequence>MRKTYKTPARGDRQSRGMSTTTPPDSAPAPVRFDTKIAVLLRDDLETWQRLNVTAFLVSGLGPQLPEVIGEPYEDADGVAYLPMFRQPVLVFQGTKETLRTAHARVLSRALPRAVFTSDLFTTGHDADNRAAVRAVRTNDLDLVGLSVYGPRNAVDKVLKGARMHP</sequence>
<dbReference type="Pfam" id="PF09391">
    <property type="entry name" value="DUF2000"/>
    <property type="match status" value="1"/>
</dbReference>
<gene>
    <name evidence="2" type="ORF">GCM10010145_00540</name>
</gene>
<organism evidence="2 3">
    <name type="scientific">Streptomyces ruber</name>
    <dbReference type="NCBI Taxonomy" id="83378"/>
    <lineage>
        <taxon>Bacteria</taxon>
        <taxon>Bacillati</taxon>
        <taxon>Actinomycetota</taxon>
        <taxon>Actinomycetes</taxon>
        <taxon>Kitasatosporales</taxon>
        <taxon>Streptomycetaceae</taxon>
        <taxon>Streptomyces</taxon>
    </lineage>
</organism>
<reference evidence="2" key="2">
    <citation type="submission" date="2020-09" db="EMBL/GenBank/DDBJ databases">
        <authorList>
            <person name="Sun Q."/>
            <person name="Ohkuma M."/>
        </authorList>
    </citation>
    <scope>NUCLEOTIDE SEQUENCE</scope>
    <source>
        <strain evidence="2">JCM 3131</strain>
    </source>
</reference>
<accession>A0A918B6A0</accession>
<dbReference type="InterPro" id="IPR018988">
    <property type="entry name" value="DUF2000"/>
</dbReference>
<feature type="region of interest" description="Disordered" evidence="1">
    <location>
        <begin position="1"/>
        <end position="30"/>
    </location>
</feature>
<evidence type="ECO:0000313" key="2">
    <source>
        <dbReference type="EMBL" id="GGQ37379.1"/>
    </source>
</evidence>
<protein>
    <recommendedName>
        <fullName evidence="4">DUF2000 domain-containing protein</fullName>
    </recommendedName>
</protein>
<name>A0A918B6A0_9ACTN</name>
<dbReference type="Proteomes" id="UP000620156">
    <property type="component" value="Unassembled WGS sequence"/>
</dbReference>
<dbReference type="AlphaFoldDB" id="A0A918B6A0"/>
<proteinExistence type="predicted"/>
<reference evidence="2" key="1">
    <citation type="journal article" date="2014" name="Int. J. Syst. Evol. Microbiol.">
        <title>Complete genome sequence of Corynebacterium casei LMG S-19264T (=DSM 44701T), isolated from a smear-ripened cheese.</title>
        <authorList>
            <consortium name="US DOE Joint Genome Institute (JGI-PGF)"/>
            <person name="Walter F."/>
            <person name="Albersmeier A."/>
            <person name="Kalinowski J."/>
            <person name="Ruckert C."/>
        </authorList>
    </citation>
    <scope>NUCLEOTIDE SEQUENCE</scope>
    <source>
        <strain evidence="2">JCM 3131</strain>
    </source>
</reference>
<evidence type="ECO:0000256" key="1">
    <source>
        <dbReference type="SAM" id="MobiDB-lite"/>
    </source>
</evidence>
<keyword evidence="3" id="KW-1185">Reference proteome</keyword>
<dbReference type="EMBL" id="BMQK01000001">
    <property type="protein sequence ID" value="GGQ37379.1"/>
    <property type="molecule type" value="Genomic_DNA"/>
</dbReference>
<dbReference type="SUPFAM" id="SSF102462">
    <property type="entry name" value="Peptidyl-tRNA hydrolase II"/>
    <property type="match status" value="1"/>
</dbReference>
<dbReference type="Gene3D" id="3.40.1490.10">
    <property type="entry name" value="Bit1"/>
    <property type="match status" value="1"/>
</dbReference>
<comment type="caution">
    <text evidence="2">The sequence shown here is derived from an EMBL/GenBank/DDBJ whole genome shotgun (WGS) entry which is preliminary data.</text>
</comment>
<evidence type="ECO:0000313" key="3">
    <source>
        <dbReference type="Proteomes" id="UP000620156"/>
    </source>
</evidence>
<evidence type="ECO:0008006" key="4">
    <source>
        <dbReference type="Google" id="ProtNLM"/>
    </source>
</evidence>